<comment type="caution">
    <text evidence="8">The sequence shown here is derived from an EMBL/GenBank/DDBJ whole genome shotgun (WGS) entry which is preliminary data.</text>
</comment>
<dbReference type="Pfam" id="PF21886">
    <property type="entry name" value="BRF2-like_C_cyclin_rpt"/>
    <property type="match status" value="1"/>
</dbReference>
<sequence>MPMKSNVCSNCGESALVWEGYDGQEDSGTLRVCSTCGTVAEEGAPTYSEYQGGGGFGNSQEFRGYARSLPTKYVQYNHKSVGKGKMAGIQKTKEVASILGLTTAMTLEATDLFEKVYYQDTVLHKHIDNKLVIAGCCVYIVCRQHGWPILTKYVAEIVNCEHSQLVHWKIVITKLLGITLSSVDPEQLIPATCNKAGLSKTVEGLMCSIIQLCQKAWITDGRDPGSVLTAASYIAWQAEEPHVRRKTSMKKFCDICRVPFKMSYCKRMMEMKDMLCELAWQIPFVSKDEVMPANVAMYVKDVCSYKKQLLASALAKIRINSDITDSDLPAIETTDSTSSAMTPAQNAVAMREPLAVMVINKPVSGMRSPVHGQNTSTGLSRKRGYVTALVAPSYKRARENDMCQVSVPTKDVVIDRNLDAEEVTEEDIPDSDMWMYIKTPHEVTQQTSMMVHFKQKV</sequence>
<keyword evidence="3" id="KW-0863">Zinc-finger</keyword>
<dbReference type="SUPFAM" id="SSF47954">
    <property type="entry name" value="Cyclin-like"/>
    <property type="match status" value="2"/>
</dbReference>
<evidence type="ECO:0000313" key="8">
    <source>
        <dbReference type="EMBL" id="KAK2170930.1"/>
    </source>
</evidence>
<evidence type="ECO:0000256" key="1">
    <source>
        <dbReference type="ARBA" id="ARBA00010857"/>
    </source>
</evidence>
<keyword evidence="2" id="KW-0677">Repeat</keyword>
<dbReference type="InterPro" id="IPR054078">
    <property type="entry name" value="BRF2-like_C"/>
</dbReference>
<evidence type="ECO:0000256" key="6">
    <source>
        <dbReference type="ARBA" id="ARBA00023163"/>
    </source>
</evidence>
<dbReference type="PRINTS" id="PR00685">
    <property type="entry name" value="TIFACTORIIB"/>
</dbReference>
<evidence type="ECO:0000256" key="5">
    <source>
        <dbReference type="ARBA" id="ARBA00023015"/>
    </source>
</evidence>
<evidence type="ECO:0000256" key="2">
    <source>
        <dbReference type="ARBA" id="ARBA00022737"/>
    </source>
</evidence>
<dbReference type="GO" id="GO:0017025">
    <property type="term" value="F:TBP-class protein binding"/>
    <property type="evidence" value="ECO:0007669"/>
    <property type="project" value="TreeGrafter"/>
</dbReference>
<keyword evidence="9" id="KW-1185">Reference proteome</keyword>
<dbReference type="GO" id="GO:0005634">
    <property type="term" value="C:nucleus"/>
    <property type="evidence" value="ECO:0007669"/>
    <property type="project" value="TreeGrafter"/>
</dbReference>
<accession>A0AAD9KGZ6</accession>
<gene>
    <name evidence="8" type="ORF">NP493_1125g00028</name>
</gene>
<dbReference type="GO" id="GO:0097550">
    <property type="term" value="C:transcription preinitiation complex"/>
    <property type="evidence" value="ECO:0007669"/>
    <property type="project" value="TreeGrafter"/>
</dbReference>
<keyword evidence="6" id="KW-0804">Transcription</keyword>
<reference evidence="8" key="1">
    <citation type="journal article" date="2023" name="Mol. Biol. Evol.">
        <title>Third-Generation Sequencing Reveals the Adaptive Role of the Epigenome in Three Deep-Sea Polychaetes.</title>
        <authorList>
            <person name="Perez M."/>
            <person name="Aroh O."/>
            <person name="Sun Y."/>
            <person name="Lan Y."/>
            <person name="Juniper S.K."/>
            <person name="Young C.R."/>
            <person name="Angers B."/>
            <person name="Qian P.Y."/>
        </authorList>
    </citation>
    <scope>NUCLEOTIDE SEQUENCE</scope>
    <source>
        <strain evidence="8">R07B-5</strain>
    </source>
</reference>
<dbReference type="EMBL" id="JAODUO010001125">
    <property type="protein sequence ID" value="KAK2170930.1"/>
    <property type="molecule type" value="Genomic_DNA"/>
</dbReference>
<evidence type="ECO:0000256" key="4">
    <source>
        <dbReference type="ARBA" id="ARBA00022833"/>
    </source>
</evidence>
<keyword evidence="3" id="KW-0479">Metal-binding</keyword>
<keyword evidence="5" id="KW-0805">Transcription regulation</keyword>
<comment type="similarity">
    <text evidence="1">Belongs to the TFIIB family.</text>
</comment>
<dbReference type="Proteomes" id="UP001209878">
    <property type="component" value="Unassembled WGS sequence"/>
</dbReference>
<organism evidence="8 9">
    <name type="scientific">Ridgeia piscesae</name>
    <name type="common">Tubeworm</name>
    <dbReference type="NCBI Taxonomy" id="27915"/>
    <lineage>
        <taxon>Eukaryota</taxon>
        <taxon>Metazoa</taxon>
        <taxon>Spiralia</taxon>
        <taxon>Lophotrochozoa</taxon>
        <taxon>Annelida</taxon>
        <taxon>Polychaeta</taxon>
        <taxon>Sedentaria</taxon>
        <taxon>Canalipalpata</taxon>
        <taxon>Sabellida</taxon>
        <taxon>Siboglinidae</taxon>
        <taxon>Ridgeia</taxon>
    </lineage>
</organism>
<dbReference type="GO" id="GO:0008270">
    <property type="term" value="F:zinc ion binding"/>
    <property type="evidence" value="ECO:0007669"/>
    <property type="project" value="UniProtKB-KW"/>
</dbReference>
<proteinExistence type="inferred from homology"/>
<protein>
    <recommendedName>
        <fullName evidence="7">BRF2-like C-terminal domain-containing protein</fullName>
    </recommendedName>
</protein>
<evidence type="ECO:0000313" key="9">
    <source>
        <dbReference type="Proteomes" id="UP001209878"/>
    </source>
</evidence>
<feature type="domain" description="BRF2-like C-terminal" evidence="7">
    <location>
        <begin position="207"/>
        <end position="306"/>
    </location>
</feature>
<dbReference type="AlphaFoldDB" id="A0AAD9KGZ6"/>
<dbReference type="PANTHER" id="PTHR11618">
    <property type="entry name" value="TRANSCRIPTION INITIATION FACTOR IIB-RELATED"/>
    <property type="match status" value="1"/>
</dbReference>
<name>A0AAD9KGZ6_RIDPI</name>
<dbReference type="InterPro" id="IPR000812">
    <property type="entry name" value="TFIIB"/>
</dbReference>
<dbReference type="InterPro" id="IPR036915">
    <property type="entry name" value="Cyclin-like_sf"/>
</dbReference>
<keyword evidence="4" id="KW-0862">Zinc</keyword>
<dbReference type="Gene3D" id="1.10.472.10">
    <property type="entry name" value="Cyclin-like"/>
    <property type="match status" value="2"/>
</dbReference>
<dbReference type="GO" id="GO:0070897">
    <property type="term" value="P:transcription preinitiation complex assembly"/>
    <property type="evidence" value="ECO:0007669"/>
    <property type="project" value="InterPro"/>
</dbReference>
<evidence type="ECO:0000256" key="3">
    <source>
        <dbReference type="ARBA" id="ARBA00022771"/>
    </source>
</evidence>
<dbReference type="PANTHER" id="PTHR11618:SF5">
    <property type="entry name" value="TRANSCRIPTION FACTOR IIIB 50 KDA SUBUNIT"/>
    <property type="match status" value="1"/>
</dbReference>
<evidence type="ECO:0000259" key="7">
    <source>
        <dbReference type="Pfam" id="PF21886"/>
    </source>
</evidence>